<comment type="caution">
    <text evidence="5">The sequence shown here is derived from an EMBL/GenBank/DDBJ whole genome shotgun (WGS) entry which is preliminary data.</text>
</comment>
<dbReference type="AlphaFoldDB" id="A0NVQ9"/>
<dbReference type="RefSeq" id="WP_006935989.1">
    <property type="nucleotide sequence ID" value="NZ_AAUW01000011.1"/>
</dbReference>
<feature type="compositionally biased region" description="Basic and acidic residues" evidence="3">
    <location>
        <begin position="17"/>
        <end position="26"/>
    </location>
</feature>
<dbReference type="InterPro" id="IPR008258">
    <property type="entry name" value="Transglycosylase_SLT_dom_1"/>
</dbReference>
<dbReference type="GeneID" id="68847486"/>
<evidence type="ECO:0000313" key="6">
    <source>
        <dbReference type="Proteomes" id="UP000004848"/>
    </source>
</evidence>
<feature type="compositionally biased region" description="Polar residues" evidence="3">
    <location>
        <begin position="56"/>
        <end position="70"/>
    </location>
</feature>
<proteinExistence type="inferred from homology"/>
<dbReference type="SUPFAM" id="SSF53955">
    <property type="entry name" value="Lysozyme-like"/>
    <property type="match status" value="1"/>
</dbReference>
<dbReference type="Gene3D" id="1.10.530.10">
    <property type="match status" value="1"/>
</dbReference>
<comment type="similarity">
    <text evidence="2">Belongs to the virb1 family.</text>
</comment>
<evidence type="ECO:0000259" key="4">
    <source>
        <dbReference type="Pfam" id="PF01464"/>
    </source>
</evidence>
<organism evidence="5 6">
    <name type="scientific">Roseibium aggregatum (strain ATCC 25650 / DSM 13394 / JCM 20685 / NBRC 16684 / NCIMB 2208 / IAM 12614 / B1)</name>
    <name type="common">Stappia aggregata</name>
    <dbReference type="NCBI Taxonomy" id="384765"/>
    <lineage>
        <taxon>Bacteria</taxon>
        <taxon>Pseudomonadati</taxon>
        <taxon>Pseudomonadota</taxon>
        <taxon>Alphaproteobacteria</taxon>
        <taxon>Hyphomicrobiales</taxon>
        <taxon>Stappiaceae</taxon>
        <taxon>Roseibium</taxon>
    </lineage>
</organism>
<dbReference type="eggNOG" id="COG0741">
    <property type="taxonomic scope" value="Bacteria"/>
</dbReference>
<name>A0NVQ9_ROSAI</name>
<dbReference type="Pfam" id="PF01464">
    <property type="entry name" value="SLT"/>
    <property type="match status" value="1"/>
</dbReference>
<feature type="region of interest" description="Disordered" evidence="3">
    <location>
        <begin position="1"/>
        <end position="70"/>
    </location>
</feature>
<comment type="similarity">
    <text evidence="1">Belongs to the transglycosylase Slt family.</text>
</comment>
<evidence type="ECO:0000313" key="5">
    <source>
        <dbReference type="EMBL" id="EAV43074.1"/>
    </source>
</evidence>
<dbReference type="PANTHER" id="PTHR37423">
    <property type="entry name" value="SOLUBLE LYTIC MUREIN TRANSGLYCOSYLASE-RELATED"/>
    <property type="match status" value="1"/>
</dbReference>
<protein>
    <submittedName>
        <fullName evidence="5">Soluble lytic transglycosylase</fullName>
    </submittedName>
</protein>
<evidence type="ECO:0000256" key="3">
    <source>
        <dbReference type="SAM" id="MobiDB-lite"/>
    </source>
</evidence>
<sequence length="199" mass="21257">MASSTGSGSEPILHIIDPNKKSEAAESRPSVGSGSKPILHIIETVGQEAQEKPAKKTQTASLTRNVSPKRTATVSNDKYAKLIRKAAAKHGVPVQIAKAVVQVESNFNPRARGSAGEVGLMQIKPATARGIGYRGSTKALYDPETNLEWGMKYLAGAHKKAGGDVCGTILRYNAGHFAKRMNPVSKRYCSKVKRIMASS</sequence>
<evidence type="ECO:0000256" key="2">
    <source>
        <dbReference type="ARBA" id="ARBA00009387"/>
    </source>
</evidence>
<dbReference type="PANTHER" id="PTHR37423:SF2">
    <property type="entry name" value="MEMBRANE-BOUND LYTIC MUREIN TRANSGLYCOSYLASE C"/>
    <property type="match status" value="1"/>
</dbReference>
<evidence type="ECO:0000256" key="1">
    <source>
        <dbReference type="ARBA" id="ARBA00007734"/>
    </source>
</evidence>
<dbReference type="EMBL" id="AAUW01000011">
    <property type="protein sequence ID" value="EAV43074.1"/>
    <property type="molecule type" value="Genomic_DNA"/>
</dbReference>
<reference evidence="5 6" key="1">
    <citation type="submission" date="2006-05" db="EMBL/GenBank/DDBJ databases">
        <authorList>
            <person name="King G."/>
            <person name="Ferriera S."/>
            <person name="Johnson J."/>
            <person name="Kravitz S."/>
            <person name="Beeson K."/>
            <person name="Sutton G."/>
            <person name="Rogers Y.-H."/>
            <person name="Friedman R."/>
            <person name="Frazier M."/>
            <person name="Venter J.C."/>
        </authorList>
    </citation>
    <scope>NUCLEOTIDE SEQUENCE [LARGE SCALE GENOMIC DNA]</scope>
    <source>
        <strain evidence="6">ATCC 25650 / DSM 13394 / JCM 20685 / NBRC 16684 / NCIMB 2208 / IAM 12614 / B1</strain>
    </source>
</reference>
<accession>A0NVQ9</accession>
<dbReference type="InterPro" id="IPR023346">
    <property type="entry name" value="Lysozyme-like_dom_sf"/>
</dbReference>
<dbReference type="Proteomes" id="UP000004848">
    <property type="component" value="Unassembled WGS sequence"/>
</dbReference>
<gene>
    <name evidence="5" type="ORF">SIAM614_19661</name>
</gene>
<feature type="domain" description="Transglycosylase SLT" evidence="4">
    <location>
        <begin position="82"/>
        <end position="180"/>
    </location>
</feature>